<dbReference type="AlphaFoldDB" id="A0A7T0FZU1"/>
<feature type="region of interest" description="Disordered" evidence="1">
    <location>
        <begin position="1"/>
        <end position="35"/>
    </location>
</feature>
<gene>
    <name evidence="2" type="ORF">G3M70_07290</name>
</gene>
<sequence length="81" mass="9101">MENKMIMTQRSGGVTIKKAKPKQDPPNEKPTERPYTRAELEKMSMKQLREIGTPLGAWDTSAKELIEEILVAQEKGKTNGS</sequence>
<dbReference type="KEGG" id="nli:G3M70_07290"/>
<evidence type="ECO:0000313" key="3">
    <source>
        <dbReference type="Proteomes" id="UP000594688"/>
    </source>
</evidence>
<name>A0A7T0FZU1_9BACT</name>
<organism evidence="2 3">
    <name type="scientific">Candidatus Nitronauta litoralis</name>
    <dbReference type="NCBI Taxonomy" id="2705533"/>
    <lineage>
        <taxon>Bacteria</taxon>
        <taxon>Pseudomonadati</taxon>
        <taxon>Nitrospinota/Tectimicrobiota group</taxon>
        <taxon>Nitrospinota</taxon>
        <taxon>Nitrospinia</taxon>
        <taxon>Nitrospinales</taxon>
        <taxon>Nitrospinaceae</taxon>
        <taxon>Candidatus Nitronauta</taxon>
    </lineage>
</organism>
<dbReference type="EMBL" id="CP048685">
    <property type="protein sequence ID" value="QPJ61699.1"/>
    <property type="molecule type" value="Genomic_DNA"/>
</dbReference>
<dbReference type="Proteomes" id="UP000594688">
    <property type="component" value="Chromosome"/>
</dbReference>
<accession>A0A7T0FZU1</accession>
<evidence type="ECO:0000313" key="2">
    <source>
        <dbReference type="EMBL" id="QPJ61699.1"/>
    </source>
</evidence>
<protein>
    <submittedName>
        <fullName evidence="2">Uncharacterized protein</fullName>
    </submittedName>
</protein>
<evidence type="ECO:0000256" key="1">
    <source>
        <dbReference type="SAM" id="MobiDB-lite"/>
    </source>
</evidence>
<feature type="compositionally biased region" description="Polar residues" evidence="1">
    <location>
        <begin position="1"/>
        <end position="12"/>
    </location>
</feature>
<reference evidence="2 3" key="1">
    <citation type="submission" date="2020-02" db="EMBL/GenBank/DDBJ databases">
        <title>Genomic and physiological characterization of two novel Nitrospinaceae genera.</title>
        <authorList>
            <person name="Mueller A.J."/>
            <person name="Jung M.-Y."/>
            <person name="Strachan C.R."/>
            <person name="Herbold C.W."/>
            <person name="Kirkegaard R.H."/>
            <person name="Daims H."/>
        </authorList>
    </citation>
    <scope>NUCLEOTIDE SEQUENCE [LARGE SCALE GENOMIC DNA]</scope>
    <source>
        <strain evidence="2">EB</strain>
    </source>
</reference>
<feature type="compositionally biased region" description="Basic and acidic residues" evidence="1">
    <location>
        <begin position="21"/>
        <end position="35"/>
    </location>
</feature>
<proteinExistence type="predicted"/>